<dbReference type="GO" id="GO:0005737">
    <property type="term" value="C:cytoplasm"/>
    <property type="evidence" value="ECO:0007669"/>
    <property type="project" value="TreeGrafter"/>
</dbReference>
<dbReference type="OMA" id="FAWTGFV"/>
<dbReference type="Pfam" id="PF04117">
    <property type="entry name" value="Mpv17_PMP22"/>
    <property type="match status" value="1"/>
</dbReference>
<comment type="similarity">
    <text evidence="2 6">Belongs to the peroxisomal membrane protein PXMP2/4 family.</text>
</comment>
<keyword evidence="8" id="KW-1185">Reference proteome</keyword>
<dbReference type="OrthoDB" id="430207at2759"/>
<evidence type="ECO:0000313" key="8">
    <source>
        <dbReference type="Proteomes" id="UP000186817"/>
    </source>
</evidence>
<comment type="subcellular location">
    <subcellularLocation>
        <location evidence="1">Membrane</location>
        <topology evidence="1">Multi-pass membrane protein</topology>
    </subcellularLocation>
</comment>
<evidence type="ECO:0000256" key="2">
    <source>
        <dbReference type="ARBA" id="ARBA00006824"/>
    </source>
</evidence>
<organism evidence="7 8">
    <name type="scientific">Symbiodinium microadriaticum</name>
    <name type="common">Dinoflagellate</name>
    <name type="synonym">Zooxanthella microadriatica</name>
    <dbReference type="NCBI Taxonomy" id="2951"/>
    <lineage>
        <taxon>Eukaryota</taxon>
        <taxon>Sar</taxon>
        <taxon>Alveolata</taxon>
        <taxon>Dinophyceae</taxon>
        <taxon>Suessiales</taxon>
        <taxon>Symbiodiniaceae</taxon>
        <taxon>Symbiodinium</taxon>
    </lineage>
</organism>
<feature type="transmembrane region" description="Helical" evidence="6">
    <location>
        <begin position="135"/>
        <end position="154"/>
    </location>
</feature>
<evidence type="ECO:0000256" key="5">
    <source>
        <dbReference type="ARBA" id="ARBA00023136"/>
    </source>
</evidence>
<accession>A0A1Q9C021</accession>
<feature type="transmembrane region" description="Helical" evidence="6">
    <location>
        <begin position="56"/>
        <end position="74"/>
    </location>
</feature>
<dbReference type="InterPro" id="IPR007248">
    <property type="entry name" value="Mpv17_PMP22"/>
</dbReference>
<proteinExistence type="inferred from homology"/>
<dbReference type="Proteomes" id="UP000186817">
    <property type="component" value="Unassembled WGS sequence"/>
</dbReference>
<sequence>MGAEKVLRLYEHALSRAPTAITGVVAGSLGFLGDAVAQEVEHHRAVSSAFDAQRSFAFTLYAIGWGAFGLRPWLNFLNRRFPGRAPSEICKKVAAQQFLWNPTVYLPSFYAFNGLLRGQDVDSLIVKIRQEYVSCLVYIWKVWIPLSFSIFAFVPVRHQVAANFLANLLWNTLLSLFYNSADSVSE</sequence>
<evidence type="ECO:0000256" key="1">
    <source>
        <dbReference type="ARBA" id="ARBA00004141"/>
    </source>
</evidence>
<dbReference type="GO" id="GO:0016020">
    <property type="term" value="C:membrane"/>
    <property type="evidence" value="ECO:0007669"/>
    <property type="project" value="UniProtKB-SubCell"/>
</dbReference>
<evidence type="ECO:0000256" key="6">
    <source>
        <dbReference type="RuleBase" id="RU363053"/>
    </source>
</evidence>
<gene>
    <name evidence="7" type="primary">mpv17</name>
    <name evidence="7" type="ORF">AK812_SmicGene43812</name>
</gene>
<keyword evidence="5 6" id="KW-0472">Membrane</keyword>
<name>A0A1Q9C021_SYMMI</name>
<dbReference type="AlphaFoldDB" id="A0A1Q9C021"/>
<evidence type="ECO:0000256" key="4">
    <source>
        <dbReference type="ARBA" id="ARBA00022989"/>
    </source>
</evidence>
<keyword evidence="3 6" id="KW-0812">Transmembrane</keyword>
<evidence type="ECO:0000313" key="7">
    <source>
        <dbReference type="EMBL" id="OLP76272.1"/>
    </source>
</evidence>
<evidence type="ECO:0000256" key="3">
    <source>
        <dbReference type="ARBA" id="ARBA00022692"/>
    </source>
</evidence>
<protein>
    <submittedName>
        <fullName evidence="7">Protein Mpv17</fullName>
    </submittedName>
</protein>
<keyword evidence="4 6" id="KW-1133">Transmembrane helix</keyword>
<dbReference type="EMBL" id="LSRX01002078">
    <property type="protein sequence ID" value="OLP76272.1"/>
    <property type="molecule type" value="Genomic_DNA"/>
</dbReference>
<reference evidence="7 8" key="1">
    <citation type="submission" date="2016-02" db="EMBL/GenBank/DDBJ databases">
        <title>Genome analysis of coral dinoflagellate symbionts highlights evolutionary adaptations to a symbiotic lifestyle.</title>
        <authorList>
            <person name="Aranda M."/>
            <person name="Li Y."/>
            <person name="Liew Y.J."/>
            <person name="Baumgarten S."/>
            <person name="Simakov O."/>
            <person name="Wilson M."/>
            <person name="Piel J."/>
            <person name="Ashoor H."/>
            <person name="Bougouffa S."/>
            <person name="Bajic V.B."/>
            <person name="Ryu T."/>
            <person name="Ravasi T."/>
            <person name="Bayer T."/>
            <person name="Micklem G."/>
            <person name="Kim H."/>
            <person name="Bhak J."/>
            <person name="Lajeunesse T.C."/>
            <person name="Voolstra C.R."/>
        </authorList>
    </citation>
    <scope>NUCLEOTIDE SEQUENCE [LARGE SCALE GENOMIC DNA]</scope>
    <source>
        <strain evidence="7 8">CCMP2467</strain>
    </source>
</reference>
<comment type="caution">
    <text evidence="7">The sequence shown here is derived from an EMBL/GenBank/DDBJ whole genome shotgun (WGS) entry which is preliminary data.</text>
</comment>
<dbReference type="PANTHER" id="PTHR11266">
    <property type="entry name" value="PEROXISOMAL MEMBRANE PROTEIN 2, PXMP2 MPV17"/>
    <property type="match status" value="1"/>
</dbReference>